<dbReference type="Pfam" id="PF03704">
    <property type="entry name" value="BTAD"/>
    <property type="match status" value="1"/>
</dbReference>
<evidence type="ECO:0000313" key="6">
    <source>
        <dbReference type="Proteomes" id="UP000664109"/>
    </source>
</evidence>
<keyword evidence="1" id="KW-0902">Two-component regulatory system</keyword>
<dbReference type="SMART" id="SM01043">
    <property type="entry name" value="BTAD"/>
    <property type="match status" value="1"/>
</dbReference>
<dbReference type="EMBL" id="JAFEJA010000001">
    <property type="protein sequence ID" value="MBM9619673.1"/>
    <property type="molecule type" value="Genomic_DNA"/>
</dbReference>
<dbReference type="Proteomes" id="UP000664109">
    <property type="component" value="Unassembled WGS sequence"/>
</dbReference>
<dbReference type="InterPro" id="IPR005158">
    <property type="entry name" value="BTAD"/>
</dbReference>
<dbReference type="InterPro" id="IPR011990">
    <property type="entry name" value="TPR-like_helical_dom_sf"/>
</dbReference>
<accession>A0ABS2UQI6</accession>
<dbReference type="SUPFAM" id="SSF48452">
    <property type="entry name" value="TPR-like"/>
    <property type="match status" value="1"/>
</dbReference>
<evidence type="ECO:0000259" key="4">
    <source>
        <dbReference type="SMART" id="SM01043"/>
    </source>
</evidence>
<dbReference type="InterPro" id="IPR051677">
    <property type="entry name" value="AfsR-DnrI-RedD_regulator"/>
</dbReference>
<keyword evidence="2" id="KW-0805">Transcription regulation</keyword>
<name>A0ABS2UQI6_9ACTN</name>
<evidence type="ECO:0000256" key="2">
    <source>
        <dbReference type="ARBA" id="ARBA00023015"/>
    </source>
</evidence>
<feature type="domain" description="Bacterial transcriptional activator" evidence="4">
    <location>
        <begin position="22"/>
        <end position="167"/>
    </location>
</feature>
<keyword evidence="6" id="KW-1185">Reference proteome</keyword>
<evidence type="ECO:0000256" key="3">
    <source>
        <dbReference type="ARBA" id="ARBA00023163"/>
    </source>
</evidence>
<gene>
    <name evidence="5" type="ORF">JE024_13205</name>
</gene>
<protein>
    <submittedName>
        <fullName evidence="5">AfsR/SARP family transcriptional regulator</fullName>
    </submittedName>
</protein>
<dbReference type="PANTHER" id="PTHR35807:SF1">
    <property type="entry name" value="TRANSCRIPTIONAL REGULATOR REDD"/>
    <property type="match status" value="1"/>
</dbReference>
<keyword evidence="3" id="KW-0804">Transcription</keyword>
<sequence length="191" mass="21463">MATDTIARRSGGYLLPEDEFTTDLAQFRREVRSARVELGRDRLDEAATLLRSALGRWRGPALLGIGGGPVLAASVERIEEERCRTLEQCARLDLLRGRHHAVNAELRELVGLYPLQESLACTLALALYRSGRQGDALGVLRRLRERLQDRLGLDPGREFMTVEQAILRQSISFSATENRLELRQIERALEG</sequence>
<evidence type="ECO:0000313" key="5">
    <source>
        <dbReference type="EMBL" id="MBM9619673.1"/>
    </source>
</evidence>
<organism evidence="5 6">
    <name type="scientific">Streptomyces zhihengii</name>
    <dbReference type="NCBI Taxonomy" id="1818004"/>
    <lineage>
        <taxon>Bacteria</taxon>
        <taxon>Bacillati</taxon>
        <taxon>Actinomycetota</taxon>
        <taxon>Actinomycetes</taxon>
        <taxon>Kitasatosporales</taxon>
        <taxon>Streptomycetaceae</taxon>
        <taxon>Streptomyces</taxon>
    </lineage>
</organism>
<reference evidence="5 6" key="1">
    <citation type="journal article" date="2016" name="Arch. Microbiol.">
        <title>Streptomyces zhihengii sp. nov., isolated from rhizospheric soil of Psammosilene tunicoides.</title>
        <authorList>
            <person name="Huang M.J."/>
            <person name="Fei J.J."/>
            <person name="Salam N."/>
            <person name="Kim C.J."/>
            <person name="Hozzein W.N."/>
            <person name="Xiao M."/>
            <person name="Huang H.Q."/>
            <person name="Li W.J."/>
        </authorList>
    </citation>
    <scope>NUCLEOTIDE SEQUENCE [LARGE SCALE GENOMIC DNA]</scope>
    <source>
        <strain evidence="5 6">YIM T102</strain>
    </source>
</reference>
<evidence type="ECO:0000256" key="1">
    <source>
        <dbReference type="ARBA" id="ARBA00023012"/>
    </source>
</evidence>
<comment type="caution">
    <text evidence="5">The sequence shown here is derived from an EMBL/GenBank/DDBJ whole genome shotgun (WGS) entry which is preliminary data.</text>
</comment>
<dbReference type="Gene3D" id="1.25.40.10">
    <property type="entry name" value="Tetratricopeptide repeat domain"/>
    <property type="match status" value="1"/>
</dbReference>
<dbReference type="RefSeq" id="WP_205373781.1">
    <property type="nucleotide sequence ID" value="NZ_JAFEJA010000001.1"/>
</dbReference>
<dbReference type="CDD" id="cd15831">
    <property type="entry name" value="BTAD"/>
    <property type="match status" value="1"/>
</dbReference>
<dbReference type="PANTHER" id="PTHR35807">
    <property type="entry name" value="TRANSCRIPTIONAL REGULATOR REDD-RELATED"/>
    <property type="match status" value="1"/>
</dbReference>
<proteinExistence type="predicted"/>